<keyword evidence="1" id="KW-1133">Transmembrane helix</keyword>
<dbReference type="RefSeq" id="XP_015598199.2">
    <property type="nucleotide sequence ID" value="XM_015742713.2"/>
</dbReference>
<dbReference type="GeneID" id="107269163"/>
<dbReference type="Proteomes" id="UP000694920">
    <property type="component" value="Unplaced"/>
</dbReference>
<keyword evidence="2" id="KW-1185">Reference proteome</keyword>
<feature type="transmembrane region" description="Helical" evidence="1">
    <location>
        <begin position="214"/>
        <end position="232"/>
    </location>
</feature>
<gene>
    <name evidence="3 4" type="primary">LOC107269163</name>
</gene>
<keyword evidence="1" id="KW-0472">Membrane</keyword>
<evidence type="ECO:0000313" key="4">
    <source>
        <dbReference type="RefSeq" id="XP_015598200.2"/>
    </source>
</evidence>
<organism evidence="2 3">
    <name type="scientific">Cephus cinctus</name>
    <name type="common">Wheat stem sawfly</name>
    <dbReference type="NCBI Taxonomy" id="211228"/>
    <lineage>
        <taxon>Eukaryota</taxon>
        <taxon>Metazoa</taxon>
        <taxon>Ecdysozoa</taxon>
        <taxon>Arthropoda</taxon>
        <taxon>Hexapoda</taxon>
        <taxon>Insecta</taxon>
        <taxon>Pterygota</taxon>
        <taxon>Neoptera</taxon>
        <taxon>Endopterygota</taxon>
        <taxon>Hymenoptera</taxon>
        <taxon>Cephoidea</taxon>
        <taxon>Cephidae</taxon>
        <taxon>Cephus</taxon>
    </lineage>
</organism>
<sequence>MPRTKYQKKLKNLPVEIDECQSLIRDFQKQGKARIQKFEDDSKMEIKALDSYIKMIISSMPVEFLELTLNDILNMETCDKENSDSTNMNNEVLPAATVSITTHKLRKTGSDDGYDTEPGTSKTRIIRNIRHKYPHAKVSYNANANAPAALRSANTGTKNGRKPPTLDGTGTLQRTYGGVWTLRFAPARLTVACALLRANLIATRALLLRIIDRLASSMTFLSVTVFGFFFFLSPIPSFDLAHITFATDQAAAFSTRLASLAKTRFQALSASTLSAAPLCSRLS</sequence>
<name>A0AAJ7FLU8_CEPCN</name>
<evidence type="ECO:0000313" key="2">
    <source>
        <dbReference type="Proteomes" id="UP000694920"/>
    </source>
</evidence>
<evidence type="ECO:0000256" key="1">
    <source>
        <dbReference type="SAM" id="Phobius"/>
    </source>
</evidence>
<proteinExistence type="predicted"/>
<reference evidence="3 4" key="1">
    <citation type="submission" date="2025-04" db="UniProtKB">
        <authorList>
            <consortium name="RefSeq"/>
        </authorList>
    </citation>
    <scope>IDENTIFICATION</scope>
</reference>
<dbReference type="AlphaFoldDB" id="A0AAJ7FLU8"/>
<dbReference type="RefSeq" id="XP_015598200.2">
    <property type="nucleotide sequence ID" value="XM_015742714.2"/>
</dbReference>
<dbReference type="KEGG" id="ccin:107269163"/>
<protein>
    <submittedName>
        <fullName evidence="3 4">Uncharacterized protein LOC107269163 isoform X1</fullName>
    </submittedName>
</protein>
<accession>A0AAJ7FLU8</accession>
<evidence type="ECO:0000313" key="3">
    <source>
        <dbReference type="RefSeq" id="XP_015598199.2"/>
    </source>
</evidence>
<keyword evidence="1" id="KW-0812">Transmembrane</keyword>